<dbReference type="InterPro" id="IPR029058">
    <property type="entry name" value="AB_hydrolase_fold"/>
</dbReference>
<evidence type="ECO:0000313" key="3">
    <source>
        <dbReference type="Proteomes" id="UP000290624"/>
    </source>
</evidence>
<name>A0A4Q2EGK9_9ACTN</name>
<dbReference type="SUPFAM" id="SSF53474">
    <property type="entry name" value="alpha/beta-Hydrolases"/>
    <property type="match status" value="1"/>
</dbReference>
<keyword evidence="3" id="KW-1185">Reference proteome</keyword>
<evidence type="ECO:0008006" key="4">
    <source>
        <dbReference type="Google" id="ProtNLM"/>
    </source>
</evidence>
<proteinExistence type="predicted"/>
<gene>
    <name evidence="2" type="ORF">C1706_11485</name>
</gene>
<reference evidence="2 3" key="1">
    <citation type="submission" date="2018-01" db="EMBL/GenBank/DDBJ databases">
        <title>Lactibacter flavus gen. nov., sp. nov., a novel bacterium of the family Propionibacteriaceae isolated from raw milk and dairy products.</title>
        <authorList>
            <person name="Wenning M."/>
            <person name="Breitenwieser F."/>
            <person name="Huptas C."/>
            <person name="von Neubeck M."/>
            <person name="Busse H.-J."/>
            <person name="Scherer S."/>
        </authorList>
    </citation>
    <scope>NUCLEOTIDE SEQUENCE [LARGE SCALE GENOMIC DNA]</scope>
    <source>
        <strain evidence="2 3">VG341</strain>
    </source>
</reference>
<dbReference type="OrthoDB" id="5141003at2"/>
<accession>A0A4Q2EGK9</accession>
<feature type="compositionally biased region" description="Pro residues" evidence="1">
    <location>
        <begin position="320"/>
        <end position="330"/>
    </location>
</feature>
<evidence type="ECO:0000256" key="1">
    <source>
        <dbReference type="SAM" id="MobiDB-lite"/>
    </source>
</evidence>
<dbReference type="RefSeq" id="WP_129459379.1">
    <property type="nucleotide sequence ID" value="NZ_PPCV01000008.1"/>
</dbReference>
<dbReference type="AlphaFoldDB" id="A0A4Q2EGK9"/>
<feature type="region of interest" description="Disordered" evidence="1">
    <location>
        <begin position="317"/>
        <end position="339"/>
    </location>
</feature>
<protein>
    <recommendedName>
        <fullName evidence="4">Alpha/beta hydrolase</fullName>
    </recommendedName>
</protein>
<dbReference type="EMBL" id="PPCV01000008">
    <property type="protein sequence ID" value="RXW31494.1"/>
    <property type="molecule type" value="Genomic_DNA"/>
</dbReference>
<sequence length="339" mass="36909">MIGWLLGGLVALLVAFALLAPLESLRWWSSQGSVQTRRTLALTTKQPSTPPATTDAPGASPQPERYVVYLSGIGVVDGEGISLREQAVWHRVQKDLPQVRVIAEVFPYAANDRSLLQRATSGMWTWLDKRRYRHRESVAPYLINLRNVLQVLVSADPRYGPTFNAGLSLAIWDALREHGYVPGSGVPVTLVGFSGGGQMAVGAASLLSLLGVPVSAVSIGGVFGADPGFDHLQHFWDIRGGRDRLRLLGPLVFPGRWPFTPSSPWHRAMKDGRVTIYDGGPVVHEGRNSYFEGRRVGSDGVMPADRLVGILDTILGSPVPQTPLPPPCDRTPPRHATRR</sequence>
<organism evidence="2 3">
    <name type="scientific">Propioniciclava flava</name>
    <dbReference type="NCBI Taxonomy" id="2072026"/>
    <lineage>
        <taxon>Bacteria</taxon>
        <taxon>Bacillati</taxon>
        <taxon>Actinomycetota</taxon>
        <taxon>Actinomycetes</taxon>
        <taxon>Propionibacteriales</taxon>
        <taxon>Propionibacteriaceae</taxon>
        <taxon>Propioniciclava</taxon>
    </lineage>
</organism>
<dbReference type="Proteomes" id="UP000290624">
    <property type="component" value="Unassembled WGS sequence"/>
</dbReference>
<comment type="caution">
    <text evidence="2">The sequence shown here is derived from an EMBL/GenBank/DDBJ whole genome shotgun (WGS) entry which is preliminary data.</text>
</comment>
<feature type="region of interest" description="Disordered" evidence="1">
    <location>
        <begin position="42"/>
        <end position="61"/>
    </location>
</feature>
<evidence type="ECO:0000313" key="2">
    <source>
        <dbReference type="EMBL" id="RXW31494.1"/>
    </source>
</evidence>